<dbReference type="Gene3D" id="3.40.630.30">
    <property type="match status" value="1"/>
</dbReference>
<protein>
    <submittedName>
        <fullName evidence="4">Ribosomal protein S18 acetylase RimI-like enzyme</fullName>
    </submittedName>
</protein>
<accession>A0A839N3C0</accession>
<keyword evidence="2" id="KW-0012">Acyltransferase</keyword>
<dbReference type="Pfam" id="PF08445">
    <property type="entry name" value="FR47"/>
    <property type="match status" value="1"/>
</dbReference>
<evidence type="ECO:0000259" key="3">
    <source>
        <dbReference type="PROSITE" id="PS51186"/>
    </source>
</evidence>
<organism evidence="4 5">
    <name type="scientific">Flexivirga oryzae</name>
    <dbReference type="NCBI Taxonomy" id="1794944"/>
    <lineage>
        <taxon>Bacteria</taxon>
        <taxon>Bacillati</taxon>
        <taxon>Actinomycetota</taxon>
        <taxon>Actinomycetes</taxon>
        <taxon>Micrococcales</taxon>
        <taxon>Dermacoccaceae</taxon>
        <taxon>Flexivirga</taxon>
    </lineage>
</organism>
<feature type="domain" description="N-acetyltransferase" evidence="3">
    <location>
        <begin position="112"/>
        <end position="249"/>
    </location>
</feature>
<dbReference type="CDD" id="cd04301">
    <property type="entry name" value="NAT_SF"/>
    <property type="match status" value="1"/>
</dbReference>
<reference evidence="4 5" key="1">
    <citation type="submission" date="2020-08" db="EMBL/GenBank/DDBJ databases">
        <title>Sequencing the genomes of 1000 actinobacteria strains.</title>
        <authorList>
            <person name="Klenk H.-P."/>
        </authorList>
    </citation>
    <scope>NUCLEOTIDE SEQUENCE [LARGE SCALE GENOMIC DNA]</scope>
    <source>
        <strain evidence="4 5">DSM 105369</strain>
    </source>
</reference>
<dbReference type="GO" id="GO:0005840">
    <property type="term" value="C:ribosome"/>
    <property type="evidence" value="ECO:0007669"/>
    <property type="project" value="UniProtKB-KW"/>
</dbReference>
<keyword evidence="1" id="KW-0808">Transferase</keyword>
<name>A0A839N3C0_9MICO</name>
<dbReference type="GO" id="GO:0016747">
    <property type="term" value="F:acyltransferase activity, transferring groups other than amino-acyl groups"/>
    <property type="evidence" value="ECO:0007669"/>
    <property type="project" value="InterPro"/>
</dbReference>
<dbReference type="Proteomes" id="UP000559182">
    <property type="component" value="Unassembled WGS sequence"/>
</dbReference>
<dbReference type="InterPro" id="IPR016181">
    <property type="entry name" value="Acyl_CoA_acyltransferase"/>
</dbReference>
<comment type="caution">
    <text evidence="4">The sequence shown here is derived from an EMBL/GenBank/DDBJ whole genome shotgun (WGS) entry which is preliminary data.</text>
</comment>
<dbReference type="InterPro" id="IPR000182">
    <property type="entry name" value="GNAT_dom"/>
</dbReference>
<gene>
    <name evidence="4" type="ORF">FHU39_002222</name>
</gene>
<evidence type="ECO:0000256" key="1">
    <source>
        <dbReference type="ARBA" id="ARBA00022679"/>
    </source>
</evidence>
<dbReference type="PANTHER" id="PTHR43420:SF3">
    <property type="entry name" value="N-ACETYLTRANSFERASE DOMAIN-CONTAINING PROTEIN"/>
    <property type="match status" value="1"/>
</dbReference>
<proteinExistence type="predicted"/>
<keyword evidence="4" id="KW-0689">Ribosomal protein</keyword>
<evidence type="ECO:0000256" key="2">
    <source>
        <dbReference type="ARBA" id="ARBA00023315"/>
    </source>
</evidence>
<dbReference type="RefSeq" id="WP_183320381.1">
    <property type="nucleotide sequence ID" value="NZ_JACHVQ010000001.1"/>
</dbReference>
<dbReference type="EMBL" id="JACHVQ010000001">
    <property type="protein sequence ID" value="MBB2892238.1"/>
    <property type="molecule type" value="Genomic_DNA"/>
</dbReference>
<dbReference type="InterPro" id="IPR050680">
    <property type="entry name" value="YpeA/RimI_acetyltransf"/>
</dbReference>
<dbReference type="PROSITE" id="PS51186">
    <property type="entry name" value="GNAT"/>
    <property type="match status" value="1"/>
</dbReference>
<keyword evidence="4" id="KW-0687">Ribonucleoprotein</keyword>
<evidence type="ECO:0000313" key="5">
    <source>
        <dbReference type="Proteomes" id="UP000559182"/>
    </source>
</evidence>
<dbReference type="PANTHER" id="PTHR43420">
    <property type="entry name" value="ACETYLTRANSFERASE"/>
    <property type="match status" value="1"/>
</dbReference>
<dbReference type="InterPro" id="IPR013653">
    <property type="entry name" value="GCN5-like_dom"/>
</dbReference>
<sequence>MTSEATLYVHHLPAGAPELLDNPALWSAYGTHARLVRRAGGAAAFDPQVSPFTAIPQPPTPEDWADLAELVGPGGTAVVSGDLLEPPGGWVVNDRIPGVQLVAETLVTAPDPGAVRLGPQDVPEMLDLVARAEPGPFLPRTIELGTYLGIRIDGRLVAMAGERLRPPGWTEISAVCTDEAFRGRGLATRLIRAVADGIERRGDRPMLHTGAGNERAIALYEHLGFRLRRRLQFQSFQAPSTGVHDAASR</sequence>
<dbReference type="AlphaFoldDB" id="A0A839N3C0"/>
<keyword evidence="5" id="KW-1185">Reference proteome</keyword>
<dbReference type="SUPFAM" id="SSF55729">
    <property type="entry name" value="Acyl-CoA N-acyltransferases (Nat)"/>
    <property type="match status" value="1"/>
</dbReference>
<evidence type="ECO:0000313" key="4">
    <source>
        <dbReference type="EMBL" id="MBB2892238.1"/>
    </source>
</evidence>